<sequence length="159" mass="18264">MEDISLHILDIVENSIRAFARTIKIRIEENIEKDWLILEIEDNGKGMDEATVKKALDPFFTTKATRRVGLGIPFLNQAARETGGKLKISSEPGKKTKIRATFCYSHPDRKPLGNIEETLFVLAASYPAVGFIYEHKEENRIYRWDSKKVKDENNDRSDH</sequence>
<dbReference type="InterPro" id="IPR003594">
    <property type="entry name" value="HATPase_dom"/>
</dbReference>
<dbReference type="PANTHER" id="PTHR43065">
    <property type="entry name" value="SENSOR HISTIDINE KINASE"/>
    <property type="match status" value="1"/>
</dbReference>
<dbReference type="AlphaFoldDB" id="X0VCS7"/>
<dbReference type="PRINTS" id="PR00344">
    <property type="entry name" value="BCTRLSENSOR"/>
</dbReference>
<proteinExistence type="predicted"/>
<dbReference type="Gene3D" id="3.30.565.10">
    <property type="entry name" value="Histidine kinase-like ATPase, C-terminal domain"/>
    <property type="match status" value="1"/>
</dbReference>
<evidence type="ECO:0000259" key="1">
    <source>
        <dbReference type="PROSITE" id="PS50109"/>
    </source>
</evidence>
<name>X0VCS7_9ZZZZ</name>
<dbReference type="InterPro" id="IPR004358">
    <property type="entry name" value="Sig_transdc_His_kin-like_C"/>
</dbReference>
<dbReference type="SMART" id="SM00387">
    <property type="entry name" value="HATPase_c"/>
    <property type="match status" value="1"/>
</dbReference>
<accession>X0VCS7</accession>
<organism evidence="2">
    <name type="scientific">marine sediment metagenome</name>
    <dbReference type="NCBI Taxonomy" id="412755"/>
    <lineage>
        <taxon>unclassified sequences</taxon>
        <taxon>metagenomes</taxon>
        <taxon>ecological metagenomes</taxon>
    </lineage>
</organism>
<comment type="caution">
    <text evidence="2">The sequence shown here is derived from an EMBL/GenBank/DDBJ whole genome shotgun (WGS) entry which is preliminary data.</text>
</comment>
<dbReference type="GO" id="GO:0016772">
    <property type="term" value="F:transferase activity, transferring phosphorus-containing groups"/>
    <property type="evidence" value="ECO:0007669"/>
    <property type="project" value="InterPro"/>
</dbReference>
<evidence type="ECO:0000313" key="2">
    <source>
        <dbReference type="EMBL" id="GAG10298.1"/>
    </source>
</evidence>
<dbReference type="PROSITE" id="PS50109">
    <property type="entry name" value="HIS_KIN"/>
    <property type="match status" value="1"/>
</dbReference>
<dbReference type="EMBL" id="BARS01022021">
    <property type="protein sequence ID" value="GAG10298.1"/>
    <property type="molecule type" value="Genomic_DNA"/>
</dbReference>
<dbReference type="InterPro" id="IPR005467">
    <property type="entry name" value="His_kinase_dom"/>
</dbReference>
<reference evidence="2" key="1">
    <citation type="journal article" date="2014" name="Front. Microbiol.">
        <title>High frequency of phylogenetically diverse reductive dehalogenase-homologous genes in deep subseafloor sedimentary metagenomes.</title>
        <authorList>
            <person name="Kawai M."/>
            <person name="Futagami T."/>
            <person name="Toyoda A."/>
            <person name="Takaki Y."/>
            <person name="Nishi S."/>
            <person name="Hori S."/>
            <person name="Arai W."/>
            <person name="Tsubouchi T."/>
            <person name="Morono Y."/>
            <person name="Uchiyama I."/>
            <person name="Ito T."/>
            <person name="Fujiyama A."/>
            <person name="Inagaki F."/>
            <person name="Takami H."/>
        </authorList>
    </citation>
    <scope>NUCLEOTIDE SEQUENCE</scope>
    <source>
        <strain evidence="2">Expedition CK06-06</strain>
    </source>
</reference>
<protein>
    <recommendedName>
        <fullName evidence="1">Histidine kinase domain-containing protein</fullName>
    </recommendedName>
</protein>
<dbReference type="Pfam" id="PF02518">
    <property type="entry name" value="HATPase_c"/>
    <property type="match status" value="1"/>
</dbReference>
<gene>
    <name evidence="2" type="ORF">S01H1_35256</name>
</gene>
<dbReference type="SUPFAM" id="SSF55874">
    <property type="entry name" value="ATPase domain of HSP90 chaperone/DNA topoisomerase II/histidine kinase"/>
    <property type="match status" value="1"/>
</dbReference>
<dbReference type="InterPro" id="IPR036890">
    <property type="entry name" value="HATPase_C_sf"/>
</dbReference>
<feature type="domain" description="Histidine kinase" evidence="1">
    <location>
        <begin position="1"/>
        <end position="106"/>
    </location>
</feature>